<reference evidence="1" key="1">
    <citation type="submission" date="2018-02" db="EMBL/GenBank/DDBJ databases">
        <title>Rhizophora mucronata_Transcriptome.</title>
        <authorList>
            <person name="Meera S.P."/>
            <person name="Sreeshan A."/>
            <person name="Augustine A."/>
        </authorList>
    </citation>
    <scope>NUCLEOTIDE SEQUENCE</scope>
    <source>
        <tissue evidence="1">Leaf</tissue>
    </source>
</reference>
<dbReference type="EMBL" id="GGEC01018845">
    <property type="protein sequence ID" value="MBW99328.1"/>
    <property type="molecule type" value="Transcribed_RNA"/>
</dbReference>
<name>A0A2P2K0W2_RHIMU</name>
<evidence type="ECO:0000313" key="1">
    <source>
        <dbReference type="EMBL" id="MBW99328.1"/>
    </source>
</evidence>
<proteinExistence type="predicted"/>
<accession>A0A2P2K0W2</accession>
<protein>
    <submittedName>
        <fullName evidence="1">Uncharacterized protein</fullName>
    </submittedName>
</protein>
<organism evidence="1">
    <name type="scientific">Rhizophora mucronata</name>
    <name type="common">Asiatic mangrove</name>
    <dbReference type="NCBI Taxonomy" id="61149"/>
    <lineage>
        <taxon>Eukaryota</taxon>
        <taxon>Viridiplantae</taxon>
        <taxon>Streptophyta</taxon>
        <taxon>Embryophyta</taxon>
        <taxon>Tracheophyta</taxon>
        <taxon>Spermatophyta</taxon>
        <taxon>Magnoliopsida</taxon>
        <taxon>eudicotyledons</taxon>
        <taxon>Gunneridae</taxon>
        <taxon>Pentapetalae</taxon>
        <taxon>rosids</taxon>
        <taxon>fabids</taxon>
        <taxon>Malpighiales</taxon>
        <taxon>Rhizophoraceae</taxon>
        <taxon>Rhizophora</taxon>
    </lineage>
</organism>
<dbReference type="AlphaFoldDB" id="A0A2P2K0W2"/>
<sequence>MGWSTCGKFSLGGKLTDGYAKKWKSMALLITKLLCMDT</sequence>